<organism evidence="2 3">
    <name type="scientific">Ceratitis capitata</name>
    <name type="common">Mediterranean fruit fly</name>
    <name type="synonym">Tephritis capitata</name>
    <dbReference type="NCBI Taxonomy" id="7213"/>
    <lineage>
        <taxon>Eukaryota</taxon>
        <taxon>Metazoa</taxon>
        <taxon>Ecdysozoa</taxon>
        <taxon>Arthropoda</taxon>
        <taxon>Hexapoda</taxon>
        <taxon>Insecta</taxon>
        <taxon>Pterygota</taxon>
        <taxon>Neoptera</taxon>
        <taxon>Endopterygota</taxon>
        <taxon>Diptera</taxon>
        <taxon>Brachycera</taxon>
        <taxon>Muscomorpha</taxon>
        <taxon>Tephritoidea</taxon>
        <taxon>Tephritidae</taxon>
        <taxon>Ceratitis</taxon>
        <taxon>Ceratitis</taxon>
    </lineage>
</organism>
<dbReference type="OrthoDB" id="10072397at2759"/>
<proteinExistence type="predicted"/>
<feature type="transmembrane region" description="Helical" evidence="1">
    <location>
        <begin position="36"/>
        <end position="61"/>
    </location>
</feature>
<keyword evidence="1" id="KW-0472">Membrane</keyword>
<comment type="caution">
    <text evidence="2">The sequence shown here is derived from an EMBL/GenBank/DDBJ whole genome shotgun (WGS) entry which is preliminary data.</text>
</comment>
<dbReference type="Proteomes" id="UP000606786">
    <property type="component" value="Unassembled WGS sequence"/>
</dbReference>
<dbReference type="EMBL" id="CAJHJT010000056">
    <property type="protein sequence ID" value="CAD7014638.1"/>
    <property type="molecule type" value="Genomic_DNA"/>
</dbReference>
<keyword evidence="1" id="KW-1133">Transmembrane helix</keyword>
<sequence length="132" mass="14669">MPVHLKPINVHVDTYNRMRHQMQVAEISPYNKCSTLLAGISAVVGVIGGVCLLTSGVKTVINKICEGRVSKKESSNEDICNVCSCQIDLNESKNFVTCYICNKEYAELPNARIGCRDLIVGNANYVKYQRTR</sequence>
<evidence type="ECO:0000313" key="2">
    <source>
        <dbReference type="EMBL" id="CAD7014638.1"/>
    </source>
</evidence>
<accession>A0A811VE74</accession>
<gene>
    <name evidence="2" type="ORF">CCAP1982_LOCUS22628</name>
</gene>
<evidence type="ECO:0000256" key="1">
    <source>
        <dbReference type="SAM" id="Phobius"/>
    </source>
</evidence>
<keyword evidence="1" id="KW-0812">Transmembrane</keyword>
<evidence type="ECO:0000313" key="3">
    <source>
        <dbReference type="Proteomes" id="UP000606786"/>
    </source>
</evidence>
<reference evidence="2" key="1">
    <citation type="submission" date="2020-11" db="EMBL/GenBank/DDBJ databases">
        <authorList>
            <person name="Whitehead M."/>
        </authorList>
    </citation>
    <scope>NUCLEOTIDE SEQUENCE</scope>
    <source>
        <strain evidence="2">EGII</strain>
    </source>
</reference>
<keyword evidence="3" id="KW-1185">Reference proteome</keyword>
<protein>
    <submittedName>
        <fullName evidence="2">(Mediterranean fruit fly) hypothetical protein</fullName>
    </submittedName>
</protein>
<name>A0A811VE74_CERCA</name>
<dbReference type="AlphaFoldDB" id="A0A811VE74"/>